<name>X1MH05_9ZZZZ</name>
<evidence type="ECO:0008006" key="6">
    <source>
        <dbReference type="Google" id="ProtNLM"/>
    </source>
</evidence>
<dbReference type="InterPro" id="IPR005650">
    <property type="entry name" value="BlaI_family"/>
</dbReference>
<dbReference type="Gene3D" id="1.10.10.10">
    <property type="entry name" value="Winged helix-like DNA-binding domain superfamily/Winged helix DNA-binding domain"/>
    <property type="match status" value="1"/>
</dbReference>
<dbReference type="Pfam" id="PF03965">
    <property type="entry name" value="Penicillinase_R"/>
    <property type="match status" value="1"/>
</dbReference>
<gene>
    <name evidence="5" type="ORF">S06H3_09712</name>
</gene>
<reference evidence="5" key="1">
    <citation type="journal article" date="2014" name="Front. Microbiol.">
        <title>High frequency of phylogenetically diverse reductive dehalogenase-homologous genes in deep subseafloor sedimentary metagenomes.</title>
        <authorList>
            <person name="Kawai M."/>
            <person name="Futagami T."/>
            <person name="Toyoda A."/>
            <person name="Takaki Y."/>
            <person name="Nishi S."/>
            <person name="Hori S."/>
            <person name="Arai W."/>
            <person name="Tsubouchi T."/>
            <person name="Morono Y."/>
            <person name="Uchiyama I."/>
            <person name="Ito T."/>
            <person name="Fujiyama A."/>
            <person name="Inagaki F."/>
            <person name="Takami H."/>
        </authorList>
    </citation>
    <scope>NUCLEOTIDE SEQUENCE</scope>
    <source>
        <strain evidence="5">Expedition CK06-06</strain>
    </source>
</reference>
<dbReference type="SUPFAM" id="SSF46785">
    <property type="entry name" value="Winged helix' DNA-binding domain"/>
    <property type="match status" value="1"/>
</dbReference>
<dbReference type="AlphaFoldDB" id="X1MH05"/>
<evidence type="ECO:0000256" key="1">
    <source>
        <dbReference type="ARBA" id="ARBA00011046"/>
    </source>
</evidence>
<sequence length="99" mass="11383">MSDLAFRALDFLTEGEDELWVAHIVFDGQARRTSGIQKIMKNDCGVSYDTVQRILKRLVSKNIVYRVIQGIYAPNLRLVLDKMIELLEAKQEAENSVKR</sequence>
<evidence type="ECO:0000256" key="4">
    <source>
        <dbReference type="ARBA" id="ARBA00023163"/>
    </source>
</evidence>
<protein>
    <recommendedName>
        <fullName evidence="6">HTH marR-type domain-containing protein</fullName>
    </recommendedName>
</protein>
<dbReference type="InterPro" id="IPR036388">
    <property type="entry name" value="WH-like_DNA-bd_sf"/>
</dbReference>
<dbReference type="EMBL" id="BARV01004339">
    <property type="protein sequence ID" value="GAI17371.1"/>
    <property type="molecule type" value="Genomic_DNA"/>
</dbReference>
<dbReference type="GO" id="GO:0003677">
    <property type="term" value="F:DNA binding"/>
    <property type="evidence" value="ECO:0007669"/>
    <property type="project" value="UniProtKB-KW"/>
</dbReference>
<accession>X1MH05</accession>
<keyword evidence="2" id="KW-0805">Transcription regulation</keyword>
<dbReference type="InterPro" id="IPR036390">
    <property type="entry name" value="WH_DNA-bd_sf"/>
</dbReference>
<comment type="caution">
    <text evidence="5">The sequence shown here is derived from an EMBL/GenBank/DDBJ whole genome shotgun (WGS) entry which is preliminary data.</text>
</comment>
<evidence type="ECO:0000313" key="5">
    <source>
        <dbReference type="EMBL" id="GAI17371.1"/>
    </source>
</evidence>
<dbReference type="GO" id="GO:0045892">
    <property type="term" value="P:negative regulation of DNA-templated transcription"/>
    <property type="evidence" value="ECO:0007669"/>
    <property type="project" value="InterPro"/>
</dbReference>
<evidence type="ECO:0000256" key="3">
    <source>
        <dbReference type="ARBA" id="ARBA00023125"/>
    </source>
</evidence>
<proteinExistence type="inferred from homology"/>
<keyword evidence="4" id="KW-0804">Transcription</keyword>
<comment type="similarity">
    <text evidence="1">Belongs to the BlaI transcriptional regulatory family.</text>
</comment>
<keyword evidence="3" id="KW-0238">DNA-binding</keyword>
<organism evidence="5">
    <name type="scientific">marine sediment metagenome</name>
    <dbReference type="NCBI Taxonomy" id="412755"/>
    <lineage>
        <taxon>unclassified sequences</taxon>
        <taxon>metagenomes</taxon>
        <taxon>ecological metagenomes</taxon>
    </lineage>
</organism>
<evidence type="ECO:0000256" key="2">
    <source>
        <dbReference type="ARBA" id="ARBA00023015"/>
    </source>
</evidence>